<dbReference type="PANTHER" id="PTHR48048">
    <property type="entry name" value="GLYCOSYLTRANSFERASE"/>
    <property type="match status" value="1"/>
</dbReference>
<evidence type="ECO:0000313" key="3">
    <source>
        <dbReference type="EMBL" id="KAL0444559.1"/>
    </source>
</evidence>
<evidence type="ECO:0000256" key="2">
    <source>
        <dbReference type="ARBA" id="ARBA00022679"/>
    </source>
</evidence>
<dbReference type="InterPro" id="IPR002213">
    <property type="entry name" value="UDP_glucos_trans"/>
</dbReference>
<reference evidence="3" key="1">
    <citation type="submission" date="2020-06" db="EMBL/GenBank/DDBJ databases">
        <authorList>
            <person name="Li T."/>
            <person name="Hu X."/>
            <person name="Zhang T."/>
            <person name="Song X."/>
            <person name="Zhang H."/>
            <person name="Dai N."/>
            <person name="Sheng W."/>
            <person name="Hou X."/>
            <person name="Wei L."/>
        </authorList>
    </citation>
    <scope>NUCLEOTIDE SEQUENCE</scope>
    <source>
        <strain evidence="3">KEN1</strain>
        <tissue evidence="3">Leaf</tissue>
    </source>
</reference>
<name>A0AAW2WRA7_9LAMI</name>
<comment type="caution">
    <text evidence="3">The sequence shown here is derived from an EMBL/GenBank/DDBJ whole genome shotgun (WGS) entry which is preliminary data.</text>
</comment>
<dbReference type="EMBL" id="JACGWN010000007">
    <property type="protein sequence ID" value="KAL0444559.1"/>
    <property type="molecule type" value="Genomic_DNA"/>
</dbReference>
<evidence type="ECO:0000256" key="1">
    <source>
        <dbReference type="ARBA" id="ARBA00009995"/>
    </source>
</evidence>
<dbReference type="PANTHER" id="PTHR48048:SF45">
    <property type="entry name" value="GLYCOSYLTRANSFERASE"/>
    <property type="match status" value="1"/>
</dbReference>
<sequence>MGWLDRQPDSSVVFLCFGTHGCLEGDQVKEIAVALENSGHRFLWSLRKPPPKEKVAFPGEYENSEEVLPEGFLERTAEIGKVIGWAPQMAVLSHPAVEDLCRTVDGTRHWKVCGVGCRWPCGRCLQSSRPMRSCW</sequence>
<dbReference type="InterPro" id="IPR050481">
    <property type="entry name" value="UDP-glycosyltransf_plant"/>
</dbReference>
<keyword evidence="2" id="KW-0808">Transferase</keyword>
<dbReference type="GO" id="GO:0035251">
    <property type="term" value="F:UDP-glucosyltransferase activity"/>
    <property type="evidence" value="ECO:0007669"/>
    <property type="project" value="InterPro"/>
</dbReference>
<dbReference type="Gene3D" id="3.40.50.2000">
    <property type="entry name" value="Glycogen Phosphorylase B"/>
    <property type="match status" value="1"/>
</dbReference>
<organism evidence="3">
    <name type="scientific">Sesamum latifolium</name>
    <dbReference type="NCBI Taxonomy" id="2727402"/>
    <lineage>
        <taxon>Eukaryota</taxon>
        <taxon>Viridiplantae</taxon>
        <taxon>Streptophyta</taxon>
        <taxon>Embryophyta</taxon>
        <taxon>Tracheophyta</taxon>
        <taxon>Spermatophyta</taxon>
        <taxon>Magnoliopsida</taxon>
        <taxon>eudicotyledons</taxon>
        <taxon>Gunneridae</taxon>
        <taxon>Pentapetalae</taxon>
        <taxon>asterids</taxon>
        <taxon>lamiids</taxon>
        <taxon>Lamiales</taxon>
        <taxon>Pedaliaceae</taxon>
        <taxon>Sesamum</taxon>
    </lineage>
</organism>
<dbReference type="Pfam" id="PF00201">
    <property type="entry name" value="UDPGT"/>
    <property type="match status" value="1"/>
</dbReference>
<accession>A0AAW2WRA7</accession>
<proteinExistence type="inferred from homology"/>
<reference evidence="3" key="2">
    <citation type="journal article" date="2024" name="Plant">
        <title>Genomic evolution and insights into agronomic trait innovations of Sesamum species.</title>
        <authorList>
            <person name="Miao H."/>
            <person name="Wang L."/>
            <person name="Qu L."/>
            <person name="Liu H."/>
            <person name="Sun Y."/>
            <person name="Le M."/>
            <person name="Wang Q."/>
            <person name="Wei S."/>
            <person name="Zheng Y."/>
            <person name="Lin W."/>
            <person name="Duan Y."/>
            <person name="Cao H."/>
            <person name="Xiong S."/>
            <person name="Wang X."/>
            <person name="Wei L."/>
            <person name="Li C."/>
            <person name="Ma Q."/>
            <person name="Ju M."/>
            <person name="Zhao R."/>
            <person name="Li G."/>
            <person name="Mu C."/>
            <person name="Tian Q."/>
            <person name="Mei H."/>
            <person name="Zhang T."/>
            <person name="Gao T."/>
            <person name="Zhang H."/>
        </authorList>
    </citation>
    <scope>NUCLEOTIDE SEQUENCE</scope>
    <source>
        <strain evidence="3">KEN1</strain>
    </source>
</reference>
<protein>
    <submittedName>
        <fullName evidence="3">UDP-glycosyltransferase 71E1</fullName>
    </submittedName>
</protein>
<dbReference type="FunFam" id="3.40.50.2000:FF:000056">
    <property type="entry name" value="Glycosyltransferase"/>
    <property type="match status" value="1"/>
</dbReference>
<comment type="similarity">
    <text evidence="1">Belongs to the UDP-glycosyltransferase family.</text>
</comment>
<dbReference type="SUPFAM" id="SSF53756">
    <property type="entry name" value="UDP-Glycosyltransferase/glycogen phosphorylase"/>
    <property type="match status" value="1"/>
</dbReference>
<gene>
    <name evidence="3" type="ORF">Slati_2178600</name>
</gene>
<dbReference type="AlphaFoldDB" id="A0AAW2WRA7"/>